<evidence type="ECO:0008006" key="3">
    <source>
        <dbReference type="Google" id="ProtNLM"/>
    </source>
</evidence>
<dbReference type="EMBL" id="AP019774">
    <property type="protein sequence ID" value="BCD70119.1"/>
    <property type="molecule type" value="Genomic_DNA"/>
</dbReference>
<proteinExistence type="predicted"/>
<dbReference type="RefSeq" id="WP_064429968.1">
    <property type="nucleotide sequence ID" value="NZ_AP019774.1"/>
</dbReference>
<dbReference type="Proteomes" id="UP000317935">
    <property type="component" value="Chromosome"/>
</dbReference>
<name>A0A6J4CX58_9HELI</name>
<evidence type="ECO:0000313" key="2">
    <source>
        <dbReference type="Proteomes" id="UP000317935"/>
    </source>
</evidence>
<sequence length="98" mass="10793">MGAGLAYYFYKTYKHLQGVVKKPGVGDILCCDLLGDLMEHSGVYVGGGVIVELSSNGEVRQTTPQGFFKKASYKGIYVLSRCTKTGEKNSKARNMYRL</sequence>
<protein>
    <recommendedName>
        <fullName evidence="3">NlpC/P60 domain-containing protein</fullName>
    </recommendedName>
</protein>
<dbReference type="AlphaFoldDB" id="A0A6J4CX58"/>
<gene>
    <name evidence="1" type="ORF">SNTW_07640</name>
</gene>
<reference evidence="1 2" key="1">
    <citation type="submission" date="2019-06" db="EMBL/GenBank/DDBJ databases">
        <title>Complete genome sequence of Helicobacter suis SNTW101c.</title>
        <authorList>
            <person name="Rimbara E."/>
            <person name="Suzuki M."/>
            <person name="Matsui H."/>
            <person name="Nakamura M."/>
            <person name="Mori S."/>
            <person name="Shibayama K."/>
        </authorList>
    </citation>
    <scope>NUCLEOTIDE SEQUENCE [LARGE SCALE GENOMIC DNA]</scope>
    <source>
        <strain evidence="1 2">SNTW101c</strain>
    </source>
</reference>
<organism evidence="1 2">
    <name type="scientific">Helicobacter suis</name>
    <dbReference type="NCBI Taxonomy" id="104628"/>
    <lineage>
        <taxon>Bacteria</taxon>
        <taxon>Pseudomonadati</taxon>
        <taxon>Campylobacterota</taxon>
        <taxon>Epsilonproteobacteria</taxon>
        <taxon>Campylobacterales</taxon>
        <taxon>Helicobacteraceae</taxon>
        <taxon>Helicobacter</taxon>
    </lineage>
</organism>
<accession>A0A6J4CX58</accession>
<evidence type="ECO:0000313" key="1">
    <source>
        <dbReference type="EMBL" id="BCD70119.1"/>
    </source>
</evidence>